<comment type="similarity">
    <text evidence="1">Belongs to the Lgt family.</text>
</comment>
<keyword evidence="9" id="KW-1185">Reference proteome</keyword>
<gene>
    <name evidence="8" type="ORF">GSM42_15130</name>
</gene>
<reference evidence="8 9" key="1">
    <citation type="submission" date="2019-12" db="EMBL/GenBank/DDBJ databases">
        <title>Whole-genome analyses of novel actinobacteria.</title>
        <authorList>
            <person name="Sahin N."/>
            <person name="Saygin H."/>
        </authorList>
    </citation>
    <scope>NUCLEOTIDE SEQUENCE [LARGE SCALE GENOMIC DNA]</scope>
    <source>
        <strain evidence="8 9">KC615</strain>
    </source>
</reference>
<dbReference type="PANTHER" id="PTHR30589:SF0">
    <property type="entry name" value="PHOSPHATIDYLGLYCEROL--PROLIPOPROTEIN DIACYLGLYCERYL TRANSFERASE"/>
    <property type="match status" value="1"/>
</dbReference>
<dbReference type="AlphaFoldDB" id="A0A6I4VYI7"/>
<evidence type="ECO:0000313" key="8">
    <source>
        <dbReference type="EMBL" id="MXQ55025.1"/>
    </source>
</evidence>
<feature type="transmembrane region" description="Helical" evidence="7">
    <location>
        <begin position="14"/>
        <end position="34"/>
    </location>
</feature>
<dbReference type="GO" id="GO:0042158">
    <property type="term" value="P:lipoprotein biosynthetic process"/>
    <property type="evidence" value="ECO:0007669"/>
    <property type="project" value="InterPro"/>
</dbReference>
<keyword evidence="3 8" id="KW-0808">Transferase</keyword>
<evidence type="ECO:0000256" key="6">
    <source>
        <dbReference type="ARBA" id="ARBA00023136"/>
    </source>
</evidence>
<dbReference type="RefSeq" id="WP_160802378.1">
    <property type="nucleotide sequence ID" value="NZ_WUUL01000011.1"/>
</dbReference>
<evidence type="ECO:0000313" key="9">
    <source>
        <dbReference type="Proteomes" id="UP000430692"/>
    </source>
</evidence>
<keyword evidence="4 7" id="KW-0812">Transmembrane</keyword>
<name>A0A6I4VYI7_9BACL</name>
<feature type="transmembrane region" description="Helical" evidence="7">
    <location>
        <begin position="46"/>
        <end position="67"/>
    </location>
</feature>
<evidence type="ECO:0000256" key="4">
    <source>
        <dbReference type="ARBA" id="ARBA00022692"/>
    </source>
</evidence>
<feature type="transmembrane region" description="Helical" evidence="7">
    <location>
        <begin position="158"/>
        <end position="180"/>
    </location>
</feature>
<organism evidence="8 9">
    <name type="scientific">Shimazuella alba</name>
    <dbReference type="NCBI Taxonomy" id="2690964"/>
    <lineage>
        <taxon>Bacteria</taxon>
        <taxon>Bacillati</taxon>
        <taxon>Bacillota</taxon>
        <taxon>Bacilli</taxon>
        <taxon>Bacillales</taxon>
        <taxon>Thermoactinomycetaceae</taxon>
        <taxon>Shimazuella</taxon>
    </lineage>
</organism>
<feature type="transmembrane region" description="Helical" evidence="7">
    <location>
        <begin position="118"/>
        <end position="138"/>
    </location>
</feature>
<dbReference type="PANTHER" id="PTHR30589">
    <property type="entry name" value="PROLIPOPROTEIN DIACYLGLYCERYL TRANSFERASE"/>
    <property type="match status" value="1"/>
</dbReference>
<keyword evidence="2" id="KW-1003">Cell membrane</keyword>
<comment type="caution">
    <text evidence="8">The sequence shown here is derived from an EMBL/GenBank/DDBJ whole genome shotgun (WGS) entry which is preliminary data.</text>
</comment>
<evidence type="ECO:0000256" key="7">
    <source>
        <dbReference type="SAM" id="Phobius"/>
    </source>
</evidence>
<protein>
    <submittedName>
        <fullName evidence="8">Diacylglyceryl transferase</fullName>
    </submittedName>
</protein>
<accession>A0A6I4VYI7</accession>
<evidence type="ECO:0000256" key="5">
    <source>
        <dbReference type="ARBA" id="ARBA00022989"/>
    </source>
</evidence>
<dbReference type="Pfam" id="PF01790">
    <property type="entry name" value="LGT"/>
    <property type="match status" value="1"/>
</dbReference>
<proteinExistence type="inferred from homology"/>
<dbReference type="GO" id="GO:0005886">
    <property type="term" value="C:plasma membrane"/>
    <property type="evidence" value="ECO:0007669"/>
    <property type="project" value="InterPro"/>
</dbReference>
<keyword evidence="5 7" id="KW-1133">Transmembrane helix</keyword>
<keyword evidence="6 7" id="KW-0472">Membrane</keyword>
<evidence type="ECO:0000256" key="1">
    <source>
        <dbReference type="ARBA" id="ARBA00007150"/>
    </source>
</evidence>
<dbReference type="EMBL" id="WUUL01000011">
    <property type="protein sequence ID" value="MXQ55025.1"/>
    <property type="molecule type" value="Genomic_DNA"/>
</dbReference>
<sequence>MHFPFLFSIGPLTIHPHLLMESLAYFIGFRVYLYTRRKEQLSMMQAMWVVVGAATGALIGSKVLCWFEDPAKTLDQWNNLLYLMQGKTIVGGLLGGLIGVEWTKKRVGITKSTGDDMVFALLIGMSIGRIGCFLTGLSDHTYGTPTTWWTGVDFGDGILRHPTQLYEIGYLLLLALFLFLLKRKFSLPNGVLFQLFMTGYLFWRLAVDFIKPTPHPYLGLNNIQLACIAGLLYYTYKLWQWRKKTTIKEYEDAKKSSVPVL</sequence>
<evidence type="ECO:0000256" key="3">
    <source>
        <dbReference type="ARBA" id="ARBA00022679"/>
    </source>
</evidence>
<feature type="transmembrane region" description="Helical" evidence="7">
    <location>
        <begin position="79"/>
        <end position="98"/>
    </location>
</feature>
<dbReference type="Proteomes" id="UP000430692">
    <property type="component" value="Unassembled WGS sequence"/>
</dbReference>
<dbReference type="GO" id="GO:0008961">
    <property type="term" value="F:phosphatidylglycerol-prolipoprotein diacylglyceryl transferase activity"/>
    <property type="evidence" value="ECO:0007669"/>
    <property type="project" value="InterPro"/>
</dbReference>
<feature type="transmembrane region" description="Helical" evidence="7">
    <location>
        <begin position="218"/>
        <end position="236"/>
    </location>
</feature>
<feature type="transmembrane region" description="Helical" evidence="7">
    <location>
        <begin position="187"/>
        <end position="206"/>
    </location>
</feature>
<dbReference type="InterPro" id="IPR001640">
    <property type="entry name" value="Lgt"/>
</dbReference>
<evidence type="ECO:0000256" key="2">
    <source>
        <dbReference type="ARBA" id="ARBA00022475"/>
    </source>
</evidence>